<evidence type="ECO:0000256" key="1">
    <source>
        <dbReference type="SAM" id="MobiDB-lite"/>
    </source>
</evidence>
<name>A0A834CBX3_ORYME</name>
<proteinExistence type="predicted"/>
<organism evidence="2 3">
    <name type="scientific">Oryzias melastigma</name>
    <name type="common">Marine medaka</name>
    <dbReference type="NCBI Taxonomy" id="30732"/>
    <lineage>
        <taxon>Eukaryota</taxon>
        <taxon>Metazoa</taxon>
        <taxon>Chordata</taxon>
        <taxon>Craniata</taxon>
        <taxon>Vertebrata</taxon>
        <taxon>Euteleostomi</taxon>
        <taxon>Actinopterygii</taxon>
        <taxon>Neopterygii</taxon>
        <taxon>Teleostei</taxon>
        <taxon>Neoteleostei</taxon>
        <taxon>Acanthomorphata</taxon>
        <taxon>Ovalentaria</taxon>
        <taxon>Atherinomorphae</taxon>
        <taxon>Beloniformes</taxon>
        <taxon>Adrianichthyidae</taxon>
        <taxon>Oryziinae</taxon>
        <taxon>Oryzias</taxon>
    </lineage>
</organism>
<sequence length="156" mass="17717">MEKQPWTVWTSCAERLNCSSVLVQASLSCTPTPYTYPVIQTAASPLCQHLTDRNLQPEILSLQLWIGSRFILGTQVNPYKFSSVCKVRVRLSPELSLRFRQDFPKNRRFLRDGGLFRVFAPGTPCFVRSKEEPGGEERKRNPAQTCRGGFGTSRHP</sequence>
<comment type="caution">
    <text evidence="2">The sequence shown here is derived from an EMBL/GenBank/DDBJ whole genome shotgun (WGS) entry which is preliminary data.</text>
</comment>
<accession>A0A834CBX3</accession>
<evidence type="ECO:0000313" key="3">
    <source>
        <dbReference type="Proteomes" id="UP000646548"/>
    </source>
</evidence>
<feature type="compositionally biased region" description="Basic and acidic residues" evidence="1">
    <location>
        <begin position="129"/>
        <end position="140"/>
    </location>
</feature>
<evidence type="ECO:0000313" key="2">
    <source>
        <dbReference type="EMBL" id="KAF6726289.1"/>
    </source>
</evidence>
<dbReference type="AlphaFoldDB" id="A0A834CBX3"/>
<feature type="region of interest" description="Disordered" evidence="1">
    <location>
        <begin position="129"/>
        <end position="156"/>
    </location>
</feature>
<dbReference type="PROSITE" id="PS51257">
    <property type="entry name" value="PROKAR_LIPOPROTEIN"/>
    <property type="match status" value="1"/>
</dbReference>
<dbReference type="EMBL" id="WKFB01000337">
    <property type="protein sequence ID" value="KAF6726289.1"/>
    <property type="molecule type" value="Genomic_DNA"/>
</dbReference>
<reference evidence="2" key="1">
    <citation type="journal article" name="BMC Genomics">
        <title>Long-read sequencing and de novo genome assembly of marine medaka (Oryzias melastigma).</title>
        <authorList>
            <person name="Liang P."/>
            <person name="Saqib H.S.A."/>
            <person name="Ni X."/>
            <person name="Shen Y."/>
        </authorList>
    </citation>
    <scope>NUCLEOTIDE SEQUENCE</scope>
    <source>
        <strain evidence="2">Bigg-433</strain>
    </source>
</reference>
<dbReference type="Proteomes" id="UP000646548">
    <property type="component" value="Unassembled WGS sequence"/>
</dbReference>
<gene>
    <name evidence="2" type="ORF">FQA47_024158</name>
</gene>
<protein>
    <submittedName>
        <fullName evidence="2">Uncharacterized protein</fullName>
    </submittedName>
</protein>